<accession>A0A1G7JMA4</accession>
<evidence type="ECO:0000313" key="2">
    <source>
        <dbReference type="Proteomes" id="UP000324020"/>
    </source>
</evidence>
<dbReference type="RefSeq" id="WP_149797891.1">
    <property type="nucleotide sequence ID" value="NZ_FNBO01000003.1"/>
</dbReference>
<gene>
    <name evidence="1" type="ORF">SAMN04488067_10314</name>
</gene>
<proteinExistence type="predicted"/>
<protein>
    <submittedName>
        <fullName evidence="1">Uncharacterized protein</fullName>
    </submittedName>
</protein>
<evidence type="ECO:0000313" key="1">
    <source>
        <dbReference type="EMBL" id="SDF26090.1"/>
    </source>
</evidence>
<name>A0A1G7JMA4_9EURY</name>
<keyword evidence="2" id="KW-1185">Reference proteome</keyword>
<dbReference type="InterPro" id="IPR055985">
    <property type="entry name" value="DUF7563"/>
</dbReference>
<dbReference type="OrthoDB" id="195311at2157"/>
<dbReference type="Proteomes" id="UP000324020">
    <property type="component" value="Unassembled WGS sequence"/>
</dbReference>
<dbReference type="Pfam" id="PF24444">
    <property type="entry name" value="DUF7563"/>
    <property type="match status" value="1"/>
</dbReference>
<sequence>MSERESMTDVNRRCTRCGGAVTRQFVRVFGASNRVHGCLDCLTRQRLADGEAAERAAADRAGSDWR</sequence>
<dbReference type="AlphaFoldDB" id="A0A1G7JMA4"/>
<organism evidence="1 2">
    <name type="scientific">Halorubrum xinjiangense</name>
    <dbReference type="NCBI Taxonomy" id="261291"/>
    <lineage>
        <taxon>Archaea</taxon>
        <taxon>Methanobacteriati</taxon>
        <taxon>Methanobacteriota</taxon>
        <taxon>Stenosarchaea group</taxon>
        <taxon>Halobacteria</taxon>
        <taxon>Halobacteriales</taxon>
        <taxon>Haloferacaceae</taxon>
        <taxon>Halorubrum</taxon>
    </lineage>
</organism>
<reference evidence="1 2" key="1">
    <citation type="submission" date="2016-10" db="EMBL/GenBank/DDBJ databases">
        <authorList>
            <person name="Varghese N."/>
            <person name="Submissions S."/>
        </authorList>
    </citation>
    <scope>NUCLEOTIDE SEQUENCE [LARGE SCALE GENOMIC DNA]</scope>
    <source>
        <strain evidence="1 2">CGMCC 1.3527</strain>
    </source>
</reference>
<dbReference type="EMBL" id="FNBO01000003">
    <property type="protein sequence ID" value="SDF26090.1"/>
    <property type="molecule type" value="Genomic_DNA"/>
</dbReference>